<reference evidence="1 2" key="1">
    <citation type="submission" date="2024-01" db="EMBL/GenBank/DDBJ databases">
        <title>Genome assemblies of Stephania.</title>
        <authorList>
            <person name="Yang L."/>
        </authorList>
    </citation>
    <scope>NUCLEOTIDE SEQUENCE [LARGE SCALE GENOMIC DNA]</scope>
    <source>
        <strain evidence="1">QJT</strain>
        <tissue evidence="1">Leaf</tissue>
    </source>
</reference>
<dbReference type="Proteomes" id="UP001417504">
    <property type="component" value="Unassembled WGS sequence"/>
</dbReference>
<dbReference type="Pfam" id="PF08615">
    <property type="entry name" value="RNase_H2_suC"/>
    <property type="match status" value="1"/>
</dbReference>
<sequence length="173" mass="19235">MAEMDLSENTKKGFNGGIEFRSNEDTLADLTSQIHQLPCCVKHNGPCAVSHYFKPKKTGVQVDGLDVEEAFFRGRKLEGLRVPAPDGYEGYVLGKKKNQGKGKDLDTCDDDSNSWETCASFRNITYWNHDSFPSQNDAFLRCFHWFSVADALHKPVSAEDIVGTTTHGSGKVE</sequence>
<name>A0AAP0PVU4_9MAGN</name>
<dbReference type="PANTHER" id="PTHR47204">
    <property type="entry name" value="OS02G0168900 PROTEIN"/>
    <property type="match status" value="1"/>
</dbReference>
<evidence type="ECO:0000313" key="2">
    <source>
        <dbReference type="Proteomes" id="UP001417504"/>
    </source>
</evidence>
<dbReference type="GO" id="GO:0006401">
    <property type="term" value="P:RNA catabolic process"/>
    <property type="evidence" value="ECO:0007669"/>
    <property type="project" value="InterPro"/>
</dbReference>
<dbReference type="Gene3D" id="2.40.128.680">
    <property type="match status" value="1"/>
</dbReference>
<evidence type="ECO:0000313" key="1">
    <source>
        <dbReference type="EMBL" id="KAK9156309.1"/>
    </source>
</evidence>
<dbReference type="AlphaFoldDB" id="A0AAP0PVU4"/>
<proteinExistence type="predicted"/>
<dbReference type="CDD" id="cd09271">
    <property type="entry name" value="RNase_H2-C"/>
    <property type="match status" value="1"/>
</dbReference>
<dbReference type="InterPro" id="IPR013924">
    <property type="entry name" value="RNase_H2_suC"/>
</dbReference>
<organism evidence="1 2">
    <name type="scientific">Stephania japonica</name>
    <dbReference type="NCBI Taxonomy" id="461633"/>
    <lineage>
        <taxon>Eukaryota</taxon>
        <taxon>Viridiplantae</taxon>
        <taxon>Streptophyta</taxon>
        <taxon>Embryophyta</taxon>
        <taxon>Tracheophyta</taxon>
        <taxon>Spermatophyta</taxon>
        <taxon>Magnoliopsida</taxon>
        <taxon>Ranunculales</taxon>
        <taxon>Menispermaceae</taxon>
        <taxon>Menispermoideae</taxon>
        <taxon>Cissampelideae</taxon>
        <taxon>Stephania</taxon>
    </lineage>
</organism>
<protein>
    <submittedName>
        <fullName evidence="1">Uncharacterized protein</fullName>
    </submittedName>
</protein>
<dbReference type="EMBL" id="JBBNAE010000001">
    <property type="protein sequence ID" value="KAK9156309.1"/>
    <property type="molecule type" value="Genomic_DNA"/>
</dbReference>
<keyword evidence="2" id="KW-1185">Reference proteome</keyword>
<comment type="caution">
    <text evidence="1">The sequence shown here is derived from an EMBL/GenBank/DDBJ whole genome shotgun (WGS) entry which is preliminary data.</text>
</comment>
<accession>A0AAP0PVU4</accession>
<dbReference type="GO" id="GO:0032299">
    <property type="term" value="C:ribonuclease H2 complex"/>
    <property type="evidence" value="ECO:0007669"/>
    <property type="project" value="InterPro"/>
</dbReference>
<gene>
    <name evidence="1" type="ORF">Sjap_003789</name>
</gene>
<dbReference type="PANTHER" id="PTHR47204:SF1">
    <property type="entry name" value="RIBONUCLEASE H2 SUBUNIT C"/>
    <property type="match status" value="1"/>
</dbReference>